<feature type="compositionally biased region" description="Low complexity" evidence="5">
    <location>
        <begin position="943"/>
        <end position="957"/>
    </location>
</feature>
<feature type="compositionally biased region" description="Low complexity" evidence="5">
    <location>
        <begin position="996"/>
        <end position="1016"/>
    </location>
</feature>
<dbReference type="GO" id="GO:0006355">
    <property type="term" value="P:regulation of DNA-templated transcription"/>
    <property type="evidence" value="ECO:0007669"/>
    <property type="project" value="InterPro"/>
</dbReference>
<dbReference type="EMBL" id="NIDF01000082">
    <property type="protein sequence ID" value="TYJ53646.1"/>
    <property type="molecule type" value="Genomic_DNA"/>
</dbReference>
<feature type="compositionally biased region" description="Basic and acidic residues" evidence="5">
    <location>
        <begin position="862"/>
        <end position="877"/>
    </location>
</feature>
<dbReference type="Gene3D" id="3.30.40.10">
    <property type="entry name" value="Zinc/RING finger domain, C3HC4 (zinc finger)"/>
    <property type="match status" value="1"/>
</dbReference>
<name>A0A5D3AV18_9TREE</name>
<feature type="compositionally biased region" description="Basic and acidic residues" evidence="5">
    <location>
        <begin position="584"/>
        <end position="668"/>
    </location>
</feature>
<feature type="compositionally biased region" description="Acidic residues" evidence="5">
    <location>
        <begin position="449"/>
        <end position="497"/>
    </location>
</feature>
<evidence type="ECO:0000256" key="4">
    <source>
        <dbReference type="PROSITE-ProRule" id="PRU00146"/>
    </source>
</evidence>
<feature type="compositionally biased region" description="Acidic residues" evidence="5">
    <location>
        <begin position="399"/>
        <end position="419"/>
    </location>
</feature>
<proteinExistence type="predicted"/>
<gene>
    <name evidence="7" type="ORF">B9479_005734</name>
</gene>
<evidence type="ECO:0000256" key="1">
    <source>
        <dbReference type="ARBA" id="ARBA00022723"/>
    </source>
</evidence>
<dbReference type="InterPro" id="IPR013083">
    <property type="entry name" value="Znf_RING/FYVE/PHD"/>
</dbReference>
<feature type="compositionally biased region" description="Acidic residues" evidence="5">
    <location>
        <begin position="311"/>
        <end position="336"/>
    </location>
</feature>
<evidence type="ECO:0000313" key="7">
    <source>
        <dbReference type="EMBL" id="TYJ53646.1"/>
    </source>
</evidence>
<keyword evidence="8" id="KW-1185">Reference proteome</keyword>
<dbReference type="InterPro" id="IPR011011">
    <property type="entry name" value="Znf_FYVE_PHD"/>
</dbReference>
<dbReference type="InterPro" id="IPR001965">
    <property type="entry name" value="Znf_PHD"/>
</dbReference>
<feature type="region of interest" description="Disordered" evidence="5">
    <location>
        <begin position="777"/>
        <end position="1056"/>
    </location>
</feature>
<dbReference type="InterPro" id="IPR019787">
    <property type="entry name" value="Znf_PHD-finger"/>
</dbReference>
<feature type="compositionally biased region" description="Polar residues" evidence="5">
    <location>
        <begin position="893"/>
        <end position="906"/>
    </location>
</feature>
<dbReference type="PROSITE" id="PS50016">
    <property type="entry name" value="ZF_PHD_2"/>
    <property type="match status" value="1"/>
</dbReference>
<feature type="region of interest" description="Disordered" evidence="5">
    <location>
        <begin position="188"/>
        <end position="501"/>
    </location>
</feature>
<keyword evidence="3" id="KW-0862">Zinc</keyword>
<feature type="compositionally biased region" description="Low complexity" evidence="5">
    <location>
        <begin position="284"/>
        <end position="308"/>
    </location>
</feature>
<protein>
    <recommendedName>
        <fullName evidence="6">PHD-type domain-containing protein</fullName>
    </recommendedName>
</protein>
<dbReference type="PANTHER" id="PTHR14296:SF3">
    <property type="entry name" value="DIKAR, ISOFORM F"/>
    <property type="match status" value="1"/>
</dbReference>
<dbReference type="InterPro" id="IPR019786">
    <property type="entry name" value="Zinc_finger_PHD-type_CS"/>
</dbReference>
<dbReference type="SUPFAM" id="SSF57903">
    <property type="entry name" value="FYVE/PHD zinc finger"/>
    <property type="match status" value="1"/>
</dbReference>
<feature type="compositionally biased region" description="Basic residues" evidence="5">
    <location>
        <begin position="198"/>
        <end position="236"/>
    </location>
</feature>
<feature type="region of interest" description="Disordered" evidence="5">
    <location>
        <begin position="584"/>
        <end position="703"/>
    </location>
</feature>
<dbReference type="CDD" id="cd15489">
    <property type="entry name" value="PHD_SF"/>
    <property type="match status" value="1"/>
</dbReference>
<dbReference type="PANTHER" id="PTHR14296">
    <property type="entry name" value="REMODELING AND SPACING FACTOR 1"/>
    <property type="match status" value="1"/>
</dbReference>
<dbReference type="GO" id="GO:0031213">
    <property type="term" value="C:RSF complex"/>
    <property type="evidence" value="ECO:0007669"/>
    <property type="project" value="InterPro"/>
</dbReference>
<keyword evidence="1" id="KW-0479">Metal-binding</keyword>
<dbReference type="InterPro" id="IPR028938">
    <property type="entry name" value="Rsf1-like"/>
</dbReference>
<feature type="compositionally biased region" description="Basic residues" evidence="5">
    <location>
        <begin position="986"/>
        <end position="995"/>
    </location>
</feature>
<evidence type="ECO:0000256" key="3">
    <source>
        <dbReference type="ARBA" id="ARBA00022833"/>
    </source>
</evidence>
<keyword evidence="2 4" id="KW-0863">Zinc-finger</keyword>
<feature type="compositionally biased region" description="Pro residues" evidence="5">
    <location>
        <begin position="800"/>
        <end position="827"/>
    </location>
</feature>
<feature type="compositionally biased region" description="Low complexity" evidence="5">
    <location>
        <begin position="922"/>
        <end position="935"/>
    </location>
</feature>
<evidence type="ECO:0000256" key="2">
    <source>
        <dbReference type="ARBA" id="ARBA00022771"/>
    </source>
</evidence>
<dbReference type="AlphaFoldDB" id="A0A5D3AV18"/>
<feature type="compositionally biased region" description="Polar residues" evidence="5">
    <location>
        <begin position="378"/>
        <end position="394"/>
    </location>
</feature>
<feature type="domain" description="PHD-type" evidence="6">
    <location>
        <begin position="709"/>
        <end position="770"/>
    </location>
</feature>
<sequence length="1056" mass="118176">MPRRAPPAIAVAPVNTLLPPPLPSPIIQSLRKDWRWAAISQFVYTFSDAFGLLDWEIEALENDFDGDETVLVPTLIAKLLFALTYNRQINRDNAFEHLRKQYLKRLPDNNPFGTLEEPIEWATLGLGKKVEAVHQLCEWQMEDPARFRGLLKSEDDAVSWRIDPIGWDKPGNTYWLFDDNRIWIQRPLPLPPTQAKKSSLKAKRALKRARAQPPVKKSKTKPIPKKKAPPARKPKPKTPGEKKAKKEGTPPPPVVELTGSRRRTAVAFYGNPTPTALALKRGSAGPAATPTRAGGRATRSSGRFSGMDVDGKEEEEDQEMEDGEEDGEEDYEEEEVEKPATRATRSRAAAPAKATPRAGVRSSRRHRAPTEEEEDGQGSLSENPSRSTRSTRCNNVVVEDQEADEDSELSELTDEDEPLEPSSAAAVAEEVEPEPTDVDSPLSSIPPDLDVEMPKEDEEEDYEPDDASSDEGENGEDEAQEEDGEEEDDGDDEEEEDIVKAAVREANAVPEGFVEWEAICITLYDYRTFPLQFASSKHPDEKALYSLLQKSICPPIIELLTAQEVEKQKAAKFIARKRSSRIAEKESEREEIERRQNAEKEMVERMERTRREEGRAKREADAAEYAERSREERLREREERAQAREEAALKQAEEELNAKEQAEKSREERKRRRKAGEEGSETPEVENQPQPQEAQQYGRGHRRRADRWEVACEVCRTHGWNIDGDRDMVSCDQCGRWQHVECHDRLDRSVGKVRRNWDQVDFKCHDCAHRAAKRPRIDTHSNGHSHSHSHHSQPSAQPLSPYPILPGSAPGPPPPIDPAHPPPPPLQPGQFYLPYQGHQGHAGKEERPVGYAVYYPSGHPNAGERRISGGMDGRRVSDGYGSPGQQPPEGYRRTSQGYAPHQQSPLAQPDYLPSHGHPQAYPPGHSQPHSHQPPSHHYPPPAQGYAPQGQSPQAPAPRLTLPPLHQQLPGQNLPSSRYPPALSAHPHSHPQHHGAPHPQQHPGQVYPGEGYPPHGAYGHGPGHNGHAAAYAQGQPRDPRLQQSPPQASVHAQRPYP</sequence>
<accession>A0A5D3AV18</accession>
<dbReference type="PROSITE" id="PS01359">
    <property type="entry name" value="ZF_PHD_1"/>
    <property type="match status" value="1"/>
</dbReference>
<dbReference type="Proteomes" id="UP000322245">
    <property type="component" value="Unassembled WGS sequence"/>
</dbReference>
<dbReference type="GO" id="GO:0008270">
    <property type="term" value="F:zinc ion binding"/>
    <property type="evidence" value="ECO:0007669"/>
    <property type="project" value="UniProtKB-KW"/>
</dbReference>
<feature type="compositionally biased region" description="Basic and acidic residues" evidence="5">
    <location>
        <begin position="238"/>
        <end position="248"/>
    </location>
</feature>
<evidence type="ECO:0000313" key="8">
    <source>
        <dbReference type="Proteomes" id="UP000322245"/>
    </source>
</evidence>
<dbReference type="SMART" id="SM00249">
    <property type="entry name" value="PHD"/>
    <property type="match status" value="1"/>
</dbReference>
<evidence type="ECO:0000259" key="6">
    <source>
        <dbReference type="PROSITE" id="PS50016"/>
    </source>
</evidence>
<comment type="caution">
    <text evidence="7">The sequence shown here is derived from an EMBL/GenBank/DDBJ whole genome shotgun (WGS) entry which is preliminary data.</text>
</comment>
<evidence type="ECO:0000256" key="5">
    <source>
        <dbReference type="SAM" id="MobiDB-lite"/>
    </source>
</evidence>
<reference evidence="7 8" key="1">
    <citation type="submission" date="2017-05" db="EMBL/GenBank/DDBJ databases">
        <title>The Genome Sequence of Tsuchiyaea wingfieldii DSM 27421.</title>
        <authorList>
            <person name="Cuomo C."/>
            <person name="Passer A."/>
            <person name="Billmyre B."/>
            <person name="Heitman J."/>
        </authorList>
    </citation>
    <scope>NUCLEOTIDE SEQUENCE [LARGE SCALE GENOMIC DNA]</scope>
    <source>
        <strain evidence="7 8">DSM 27421</strain>
    </source>
</reference>
<feature type="compositionally biased region" description="Polar residues" evidence="5">
    <location>
        <begin position="685"/>
        <end position="695"/>
    </location>
</feature>
<organism evidence="7 8">
    <name type="scientific">Cryptococcus floricola</name>
    <dbReference type="NCBI Taxonomy" id="2591691"/>
    <lineage>
        <taxon>Eukaryota</taxon>
        <taxon>Fungi</taxon>
        <taxon>Dikarya</taxon>
        <taxon>Basidiomycota</taxon>
        <taxon>Agaricomycotina</taxon>
        <taxon>Tremellomycetes</taxon>
        <taxon>Tremellales</taxon>
        <taxon>Cryptococcaceae</taxon>
        <taxon>Cryptococcus</taxon>
    </lineage>
</organism>
<feature type="compositionally biased region" description="Low complexity" evidence="5">
    <location>
        <begin position="341"/>
        <end position="358"/>
    </location>
</feature>